<proteinExistence type="predicted"/>
<protein>
    <submittedName>
        <fullName evidence="1">Uncharacterized protein</fullName>
    </submittedName>
</protein>
<sequence>PTVCYVGDDLVFTQTRLRLIVPVPASLLGLQKILKAASSFPTYSPPGGSHPSIYESFQPVQS</sequence>
<organism evidence="1 2">
    <name type="scientific">Ameca splendens</name>
    <dbReference type="NCBI Taxonomy" id="208324"/>
    <lineage>
        <taxon>Eukaryota</taxon>
        <taxon>Metazoa</taxon>
        <taxon>Chordata</taxon>
        <taxon>Craniata</taxon>
        <taxon>Vertebrata</taxon>
        <taxon>Euteleostomi</taxon>
        <taxon>Actinopterygii</taxon>
        <taxon>Neopterygii</taxon>
        <taxon>Teleostei</taxon>
        <taxon>Neoteleostei</taxon>
        <taxon>Acanthomorphata</taxon>
        <taxon>Ovalentaria</taxon>
        <taxon>Atherinomorphae</taxon>
        <taxon>Cyprinodontiformes</taxon>
        <taxon>Goodeidae</taxon>
        <taxon>Ameca</taxon>
    </lineage>
</organism>
<dbReference type="Proteomes" id="UP001469553">
    <property type="component" value="Unassembled WGS sequence"/>
</dbReference>
<comment type="caution">
    <text evidence="1">The sequence shown here is derived from an EMBL/GenBank/DDBJ whole genome shotgun (WGS) entry which is preliminary data.</text>
</comment>
<dbReference type="EMBL" id="JAHRIP010012742">
    <property type="protein sequence ID" value="MEQ2285190.1"/>
    <property type="molecule type" value="Genomic_DNA"/>
</dbReference>
<name>A0ABV0XUQ1_9TELE</name>
<keyword evidence="2" id="KW-1185">Reference proteome</keyword>
<reference evidence="1 2" key="1">
    <citation type="submission" date="2021-06" db="EMBL/GenBank/DDBJ databases">
        <authorList>
            <person name="Palmer J.M."/>
        </authorList>
    </citation>
    <scope>NUCLEOTIDE SEQUENCE [LARGE SCALE GENOMIC DNA]</scope>
    <source>
        <strain evidence="1 2">AS_MEX2019</strain>
        <tissue evidence="1">Muscle</tissue>
    </source>
</reference>
<accession>A0ABV0XUQ1</accession>
<feature type="non-terminal residue" evidence="1">
    <location>
        <position position="1"/>
    </location>
</feature>
<gene>
    <name evidence="1" type="ORF">AMECASPLE_029303</name>
</gene>
<evidence type="ECO:0000313" key="2">
    <source>
        <dbReference type="Proteomes" id="UP001469553"/>
    </source>
</evidence>
<evidence type="ECO:0000313" key="1">
    <source>
        <dbReference type="EMBL" id="MEQ2285190.1"/>
    </source>
</evidence>